<feature type="domain" description="Amidohydrolase 3" evidence="1">
    <location>
        <begin position="72"/>
        <end position="565"/>
    </location>
</feature>
<sequence>MLLLGCKNEGKSDAVPADSSAAVVYYNGDIITMEGKQPTYAEAVVVKDGKILFVGTEAEAMKQAGEGHTMGDLKGKTMLPAFLDAHSHFINVGFTAAVANILPPPDGPGADFNSIVNTLNDYKNTADGTTMIKKFGWILGNGYDDSQLKEGDHPKATDLDKVSTTQPVLIIHQSGHLGVLNSFAMKMLGINKSTKDPAGGKYRRAADGTPNGVLEEGAFFSVLFPILGKGDAEANTMFIDKALLEYAKNGYLTAQEGRATLEQVAQLEAGAKSKQFYLDIVSYPDVALGVEEIMKSPYYSTAHQYQNKYRIGGVKLTLDGSPQGKTAWLSHPYHVPPAGEKASYRGQGVMTNQQANDYVALAFKNKWQLLCHTNGDAAIDQYLKAIDLAEKKYNYDDHRTVLIHGQTLRKDQIPALVRQKVIPSLFPMHTFYWGDWHAESVLGHPRADYISPMRDAIDAGLITTSHHDAPVTFPNSMRVLDATVNRVTRTGKILGPDQRVTPYEGLKTLTEWAAIQYFEEKTKGTLTAGKLADFVILDKNPLKIKSLDINKIQILESIKEGKTVFKKDKWAKYIFTITNATLAKLYTARSSVFLCFYLRCPLHQ</sequence>
<dbReference type="Gene3D" id="3.10.310.70">
    <property type="match status" value="1"/>
</dbReference>
<accession>A0A1I4RF62</accession>
<dbReference type="PANTHER" id="PTHR22642:SF2">
    <property type="entry name" value="PROTEIN LONG AFTER FAR-RED 3"/>
    <property type="match status" value="1"/>
</dbReference>
<evidence type="ECO:0000313" key="3">
    <source>
        <dbReference type="Proteomes" id="UP000182961"/>
    </source>
</evidence>
<dbReference type="GO" id="GO:0016810">
    <property type="term" value="F:hydrolase activity, acting on carbon-nitrogen (but not peptide) bonds"/>
    <property type="evidence" value="ECO:0007669"/>
    <property type="project" value="InterPro"/>
</dbReference>
<protein>
    <recommendedName>
        <fullName evidence="1">Amidohydrolase 3 domain-containing protein</fullName>
    </recommendedName>
</protein>
<dbReference type="Proteomes" id="UP000182961">
    <property type="component" value="Unassembled WGS sequence"/>
</dbReference>
<evidence type="ECO:0000313" key="2">
    <source>
        <dbReference type="EMBL" id="SFM50676.1"/>
    </source>
</evidence>
<dbReference type="Gene3D" id="2.30.40.10">
    <property type="entry name" value="Urease, subunit C, domain 1"/>
    <property type="match status" value="1"/>
</dbReference>
<proteinExistence type="predicted"/>
<keyword evidence="3" id="KW-1185">Reference proteome</keyword>
<dbReference type="InterPro" id="IPR033932">
    <property type="entry name" value="YtcJ-like"/>
</dbReference>
<dbReference type="InterPro" id="IPR013108">
    <property type="entry name" value="Amidohydro_3"/>
</dbReference>
<dbReference type="CDD" id="cd01300">
    <property type="entry name" value="YtcJ_like"/>
    <property type="match status" value="1"/>
</dbReference>
<gene>
    <name evidence="2" type="ORF">SAMN05444143_101328</name>
</gene>
<dbReference type="eggNOG" id="COG1574">
    <property type="taxonomic scope" value="Bacteria"/>
</dbReference>
<dbReference type="AlphaFoldDB" id="A0A1I4RF62"/>
<dbReference type="Gene3D" id="3.20.20.140">
    <property type="entry name" value="Metal-dependent hydrolases"/>
    <property type="match status" value="1"/>
</dbReference>
<name>A0A1I4RF62_9FLAO</name>
<dbReference type="SUPFAM" id="SSF51556">
    <property type="entry name" value="Metallo-dependent hydrolases"/>
    <property type="match status" value="1"/>
</dbReference>
<dbReference type="SUPFAM" id="SSF51338">
    <property type="entry name" value="Composite domain of metallo-dependent hydrolases"/>
    <property type="match status" value="1"/>
</dbReference>
<reference evidence="3" key="1">
    <citation type="submission" date="2016-10" db="EMBL/GenBank/DDBJ databases">
        <authorList>
            <person name="Varghese N."/>
            <person name="Submissions S."/>
        </authorList>
    </citation>
    <scope>NUCLEOTIDE SEQUENCE [LARGE SCALE GENOMIC DNA]</scope>
    <source>
        <strain evidence="3">DSM 4002</strain>
    </source>
</reference>
<organism evidence="2 3">
    <name type="scientific">Flavobacterium succinicans</name>
    <dbReference type="NCBI Taxonomy" id="29536"/>
    <lineage>
        <taxon>Bacteria</taxon>
        <taxon>Pseudomonadati</taxon>
        <taxon>Bacteroidota</taxon>
        <taxon>Flavobacteriia</taxon>
        <taxon>Flavobacteriales</taxon>
        <taxon>Flavobacteriaceae</taxon>
        <taxon>Flavobacterium</taxon>
    </lineage>
</organism>
<dbReference type="Pfam" id="PF07969">
    <property type="entry name" value="Amidohydro_3"/>
    <property type="match status" value="1"/>
</dbReference>
<dbReference type="RefSeq" id="WP_024980701.1">
    <property type="nucleotide sequence ID" value="NZ_CBCRUM010000001.1"/>
</dbReference>
<evidence type="ECO:0000259" key="1">
    <source>
        <dbReference type="Pfam" id="PF07969"/>
    </source>
</evidence>
<dbReference type="PANTHER" id="PTHR22642">
    <property type="entry name" value="IMIDAZOLONEPROPIONASE"/>
    <property type="match status" value="1"/>
</dbReference>
<dbReference type="InterPro" id="IPR011059">
    <property type="entry name" value="Metal-dep_hydrolase_composite"/>
</dbReference>
<dbReference type="EMBL" id="FOUT01000001">
    <property type="protein sequence ID" value="SFM50676.1"/>
    <property type="molecule type" value="Genomic_DNA"/>
</dbReference>
<dbReference type="InterPro" id="IPR032466">
    <property type="entry name" value="Metal_Hydrolase"/>
</dbReference>